<dbReference type="GO" id="GO:0009897">
    <property type="term" value="C:external side of plasma membrane"/>
    <property type="evidence" value="ECO:0007669"/>
    <property type="project" value="TreeGrafter"/>
</dbReference>
<evidence type="ECO:0000256" key="4">
    <source>
        <dbReference type="SAM" id="SignalP"/>
    </source>
</evidence>
<evidence type="ECO:0000259" key="5">
    <source>
        <dbReference type="PROSITE" id="PS50050"/>
    </source>
</evidence>
<reference evidence="6 7" key="1">
    <citation type="submission" date="2019-02" db="EMBL/GenBank/DDBJ databases">
        <title>Opniocepnalus argus genome.</title>
        <authorList>
            <person name="Zhou C."/>
            <person name="Xiao S."/>
        </authorList>
    </citation>
    <scope>NUCLEOTIDE SEQUENCE [LARGE SCALE GENOMIC DNA]</scope>
    <source>
        <strain evidence="6">OARG1902GOOAL</strain>
        <tissue evidence="6">Muscle</tissue>
    </source>
</reference>
<evidence type="ECO:0000256" key="3">
    <source>
        <dbReference type="SAM" id="Phobius"/>
    </source>
</evidence>
<dbReference type="EMBL" id="CM015723">
    <property type="protein sequence ID" value="KAF3696397.1"/>
    <property type="molecule type" value="Genomic_DNA"/>
</dbReference>
<keyword evidence="3" id="KW-1133">Transmembrane helix</keyword>
<dbReference type="FunFam" id="2.10.50.10:FF:000007">
    <property type="entry name" value="TNF receptor superfamily member 14"/>
    <property type="match status" value="1"/>
</dbReference>
<evidence type="ECO:0000256" key="1">
    <source>
        <dbReference type="PROSITE-ProRule" id="PRU00206"/>
    </source>
</evidence>
<dbReference type="GO" id="GO:0046642">
    <property type="term" value="P:negative regulation of alpha-beta T cell proliferation"/>
    <property type="evidence" value="ECO:0007669"/>
    <property type="project" value="TreeGrafter"/>
</dbReference>
<keyword evidence="4" id="KW-0732">Signal</keyword>
<feature type="compositionally biased region" description="Basic residues" evidence="2">
    <location>
        <begin position="276"/>
        <end position="288"/>
    </location>
</feature>
<dbReference type="GO" id="GO:0050830">
    <property type="term" value="P:defense response to Gram-positive bacterium"/>
    <property type="evidence" value="ECO:0007669"/>
    <property type="project" value="TreeGrafter"/>
</dbReference>
<dbReference type="PANTHER" id="PTHR46838:SF1">
    <property type="entry name" value="TUMOR NECROSIS FACTOR RECEPTOR SUPERFAMILY MEMBER 14"/>
    <property type="match status" value="1"/>
</dbReference>
<organism evidence="6 7">
    <name type="scientific">Channa argus</name>
    <name type="common">Northern snakehead</name>
    <name type="synonym">Ophicephalus argus</name>
    <dbReference type="NCBI Taxonomy" id="215402"/>
    <lineage>
        <taxon>Eukaryota</taxon>
        <taxon>Metazoa</taxon>
        <taxon>Chordata</taxon>
        <taxon>Craniata</taxon>
        <taxon>Vertebrata</taxon>
        <taxon>Euteleostomi</taxon>
        <taxon>Actinopterygii</taxon>
        <taxon>Neopterygii</taxon>
        <taxon>Teleostei</taxon>
        <taxon>Neoteleostei</taxon>
        <taxon>Acanthomorphata</taxon>
        <taxon>Anabantaria</taxon>
        <taxon>Anabantiformes</taxon>
        <taxon>Channoidei</taxon>
        <taxon>Channidae</taxon>
        <taxon>Channa</taxon>
    </lineage>
</organism>
<dbReference type="InterPro" id="IPR001368">
    <property type="entry name" value="TNFR/NGFR_Cys_rich_reg"/>
</dbReference>
<dbReference type="Proteomes" id="UP000503349">
    <property type="component" value="Chromosome 12"/>
</dbReference>
<feature type="repeat" description="TNFR-Cys" evidence="1">
    <location>
        <begin position="57"/>
        <end position="99"/>
    </location>
</feature>
<feature type="disulfide bond" evidence="1">
    <location>
        <begin position="58"/>
        <end position="73"/>
    </location>
</feature>
<feature type="compositionally biased region" description="Basic and acidic residues" evidence="2">
    <location>
        <begin position="266"/>
        <end position="275"/>
    </location>
</feature>
<gene>
    <name evidence="6" type="ORF">EXN66_Car012075</name>
</gene>
<feature type="disulfide bond" evidence="1">
    <location>
        <begin position="34"/>
        <end position="47"/>
    </location>
</feature>
<feature type="repeat" description="TNFR-Cys" evidence="1">
    <location>
        <begin position="20"/>
        <end position="55"/>
    </location>
</feature>
<keyword evidence="3" id="KW-0472">Membrane</keyword>
<dbReference type="GO" id="GO:0050829">
    <property type="term" value="P:defense response to Gram-negative bacterium"/>
    <property type="evidence" value="ECO:0007669"/>
    <property type="project" value="TreeGrafter"/>
</dbReference>
<keyword evidence="1" id="KW-1015">Disulfide bond</keyword>
<accession>A0A6G1Q1L5</accession>
<evidence type="ECO:0000313" key="7">
    <source>
        <dbReference type="Proteomes" id="UP000503349"/>
    </source>
</evidence>
<feature type="compositionally biased region" description="Basic residues" evidence="2">
    <location>
        <begin position="219"/>
        <end position="231"/>
    </location>
</feature>
<keyword evidence="7" id="KW-1185">Reference proteome</keyword>
<reference evidence="7" key="2">
    <citation type="submission" date="2019-02" db="EMBL/GenBank/DDBJ databases">
        <title>Opniocepnalus argus Var Kimnra genome.</title>
        <authorList>
            <person name="Zhou C."/>
            <person name="Xiao S."/>
        </authorList>
    </citation>
    <scope>NUCLEOTIDE SEQUENCE [LARGE SCALE GENOMIC DNA]</scope>
</reference>
<name>A0A6G1Q1L5_CHAAH</name>
<protein>
    <submittedName>
        <fullName evidence="6">Tumor necrosis factor receptor superfamily member 14 Herpes virus entry mediator A</fullName>
    </submittedName>
</protein>
<dbReference type="Gene3D" id="2.10.50.10">
    <property type="entry name" value="Tumor Necrosis Factor Receptor, subunit A, domain 2"/>
    <property type="match status" value="3"/>
</dbReference>
<dbReference type="SMART" id="SM00208">
    <property type="entry name" value="TNFR"/>
    <property type="match status" value="4"/>
</dbReference>
<comment type="caution">
    <text evidence="1">Lacks conserved residue(s) required for the propagation of feature annotation.</text>
</comment>
<dbReference type="SUPFAM" id="SSF57586">
    <property type="entry name" value="TNF receptor-like"/>
    <property type="match status" value="3"/>
</dbReference>
<feature type="disulfide bond" evidence="1">
    <location>
        <begin position="37"/>
        <end position="55"/>
    </location>
</feature>
<dbReference type="GO" id="GO:2000406">
    <property type="term" value="P:positive regulation of T cell migration"/>
    <property type="evidence" value="ECO:0007669"/>
    <property type="project" value="TreeGrafter"/>
</dbReference>
<dbReference type="Pfam" id="PF00020">
    <property type="entry name" value="TNFR_c6"/>
    <property type="match status" value="2"/>
</dbReference>
<dbReference type="GO" id="GO:0002720">
    <property type="term" value="P:positive regulation of cytokine production involved in immune response"/>
    <property type="evidence" value="ECO:0007669"/>
    <property type="project" value="TreeGrafter"/>
</dbReference>
<feature type="region of interest" description="Disordered" evidence="2">
    <location>
        <begin position="219"/>
        <end position="288"/>
    </location>
</feature>
<feature type="domain" description="TNFR-Cys" evidence="5">
    <location>
        <begin position="57"/>
        <end position="99"/>
    </location>
</feature>
<dbReference type="PROSITE" id="PS50050">
    <property type="entry name" value="TNFR_NGFR_2"/>
    <property type="match status" value="2"/>
</dbReference>
<dbReference type="AlphaFoldDB" id="A0A6G1Q1L5"/>
<evidence type="ECO:0000256" key="2">
    <source>
        <dbReference type="SAM" id="MobiDB-lite"/>
    </source>
</evidence>
<feature type="chain" id="PRO_5026046119" evidence="4">
    <location>
        <begin position="21"/>
        <end position="288"/>
    </location>
</feature>
<feature type="transmembrane region" description="Helical" evidence="3">
    <location>
        <begin position="193"/>
        <end position="214"/>
    </location>
</feature>
<sequence length="288" mass="31727">MFPTFVFVSGLVALTVPALCCREKEYSTRDGQCCPMCQEGTVVRRDCTQLSGTLCVPCEYGTFMNKLNGLTRCFPCAACDTAQGLFEQQKCTLTTDAVCDVFSGYFCRSLSDDGTGCSLAVRHKVCAPGQRIEAPGTSRSDTVCEDCPPGYFSEDGVNCKAWTVCSKTQRKIQEGSPSQDVVCSEASRGRHILVVPFCLLLVSTFGWLVAKVWISYKQKTQKKHEGKSRASKSKDEPGDSSHGGTVGEAHKDHQNLPHSFSLQTHQHHETTNHPPDRHHHNTNARRDT</sequence>
<keyword evidence="3" id="KW-0812">Transmembrane</keyword>
<feature type="domain" description="TNFR-Cys" evidence="5">
    <location>
        <begin position="20"/>
        <end position="55"/>
    </location>
</feature>
<dbReference type="PANTHER" id="PTHR46838">
    <property type="entry name" value="TUMOR NECROSIS FACTOR RECEPTOR SUPERFAMILY MEMBER 14"/>
    <property type="match status" value="1"/>
</dbReference>
<feature type="signal peptide" evidence="4">
    <location>
        <begin position="1"/>
        <end position="20"/>
    </location>
</feature>
<keyword evidence="6" id="KW-0675">Receptor</keyword>
<proteinExistence type="predicted"/>
<dbReference type="PROSITE" id="PS00652">
    <property type="entry name" value="TNFR_NGFR_1"/>
    <property type="match status" value="1"/>
</dbReference>
<evidence type="ECO:0000313" key="6">
    <source>
        <dbReference type="EMBL" id="KAF3696397.1"/>
    </source>
</evidence>